<evidence type="ECO:0000313" key="7">
    <source>
        <dbReference type="Ensembl" id="ENSXCOP00000022384.1"/>
    </source>
</evidence>
<comment type="similarity">
    <text evidence="2">Belongs to the adaptor complexes large subunit family.</text>
</comment>
<comment type="subcellular location">
    <subcellularLocation>
        <location evidence="1">Endomembrane system</location>
        <topology evidence="1">Peripheral membrane protein</topology>
    </subcellularLocation>
</comment>
<dbReference type="InterPro" id="IPR002553">
    <property type="entry name" value="Clathrin/coatomer_adapt-like_N"/>
</dbReference>
<dbReference type="AlphaFoldDB" id="A0A3B5MSB8"/>
<dbReference type="GO" id="GO:0012505">
    <property type="term" value="C:endomembrane system"/>
    <property type="evidence" value="ECO:0007669"/>
    <property type="project" value="UniProtKB-SubCell"/>
</dbReference>
<name>A0A3B5MSB8_9TELE</name>
<dbReference type="Proteomes" id="UP000261380">
    <property type="component" value="Unplaced"/>
</dbReference>
<dbReference type="GO" id="GO:0016192">
    <property type="term" value="P:vesicle-mediated transport"/>
    <property type="evidence" value="ECO:0007669"/>
    <property type="project" value="InterPro"/>
</dbReference>
<keyword evidence="3" id="KW-0813">Transport</keyword>
<evidence type="ECO:0000256" key="5">
    <source>
        <dbReference type="ARBA" id="ARBA00023136"/>
    </source>
</evidence>
<dbReference type="PANTHER" id="PTHR22780">
    <property type="entry name" value="ADAPTIN, ALPHA/GAMMA/EPSILON"/>
    <property type="match status" value="1"/>
</dbReference>
<dbReference type="GO" id="GO:0030117">
    <property type="term" value="C:membrane coat"/>
    <property type="evidence" value="ECO:0007669"/>
    <property type="project" value="InterPro"/>
</dbReference>
<dbReference type="Pfam" id="PF01602">
    <property type="entry name" value="Adaptin_N"/>
    <property type="match status" value="1"/>
</dbReference>
<reference evidence="7" key="2">
    <citation type="submission" date="2025-09" db="UniProtKB">
        <authorList>
            <consortium name="Ensembl"/>
        </authorList>
    </citation>
    <scope>IDENTIFICATION</scope>
</reference>
<keyword evidence="5" id="KW-0472">Membrane</keyword>
<evidence type="ECO:0000256" key="2">
    <source>
        <dbReference type="ARBA" id="ARBA00006613"/>
    </source>
</evidence>
<evidence type="ECO:0000256" key="1">
    <source>
        <dbReference type="ARBA" id="ARBA00004184"/>
    </source>
</evidence>
<accession>A0A3B5MSB8</accession>
<evidence type="ECO:0000259" key="6">
    <source>
        <dbReference type="Pfam" id="PF01602"/>
    </source>
</evidence>
<dbReference type="SUPFAM" id="SSF48371">
    <property type="entry name" value="ARM repeat"/>
    <property type="match status" value="1"/>
</dbReference>
<reference evidence="7" key="1">
    <citation type="submission" date="2025-08" db="UniProtKB">
        <authorList>
            <consortium name="Ensembl"/>
        </authorList>
    </citation>
    <scope>IDENTIFICATION</scope>
</reference>
<keyword evidence="4" id="KW-0653">Protein transport</keyword>
<evidence type="ECO:0000256" key="4">
    <source>
        <dbReference type="ARBA" id="ARBA00022927"/>
    </source>
</evidence>
<dbReference type="Gene3D" id="1.25.10.10">
    <property type="entry name" value="Leucine-rich Repeat Variant"/>
    <property type="match status" value="1"/>
</dbReference>
<dbReference type="GeneTree" id="ENSGT00950000182838"/>
<sequence length="362" mass="40874">MSDVVEKTLTALPSLLSLDSQPGSAKLSSNSKLGNLIRGITELTSKHEEEKLIQRELLLIKEQVSSPNTTMMKELMVRAIYCEMLGYGVSFSYIHAIKLAQQGNVLEKRVGYLAVSLFLNESHELLLLLVNTVLKDLQSTNLIEVCMALTVVGQMFPKDMIPAILPLVEEKLNHPKEIIRRKAVLALYKFYLIAPNQVQHIHNKFRKALCDKDPGVMSASLHIYLQLIQVNPEGYKDLASSFVTILKQVVGGKLPMDFNYHSVPAPWLQIHLLRILSLLGKNDQSTSEIMYEILDESLRRAEMNHNITYAILYECVKCTYTIHPKSDLLEKAAKCIGNFVLSPKINLKYLGEIRNNSDNNIQ</sequence>
<dbReference type="InterPro" id="IPR016024">
    <property type="entry name" value="ARM-type_fold"/>
</dbReference>
<protein>
    <submittedName>
        <fullName evidence="7">Adaptor related protein complex 4 subunit epsilon 1</fullName>
    </submittedName>
</protein>
<feature type="domain" description="Clathrin/coatomer adaptor adaptin-like N-terminal" evidence="6">
    <location>
        <begin position="49"/>
        <end position="350"/>
    </location>
</feature>
<dbReference type="InterPro" id="IPR050840">
    <property type="entry name" value="Adaptor_Complx_Large_Subunit"/>
</dbReference>
<organism evidence="7 8">
    <name type="scientific">Xiphophorus couchianus</name>
    <name type="common">Monterrey platyfish</name>
    <dbReference type="NCBI Taxonomy" id="32473"/>
    <lineage>
        <taxon>Eukaryota</taxon>
        <taxon>Metazoa</taxon>
        <taxon>Chordata</taxon>
        <taxon>Craniata</taxon>
        <taxon>Vertebrata</taxon>
        <taxon>Euteleostomi</taxon>
        <taxon>Actinopterygii</taxon>
        <taxon>Neopterygii</taxon>
        <taxon>Teleostei</taxon>
        <taxon>Neoteleostei</taxon>
        <taxon>Acanthomorphata</taxon>
        <taxon>Ovalentaria</taxon>
        <taxon>Atherinomorphae</taxon>
        <taxon>Cyprinodontiformes</taxon>
        <taxon>Poeciliidae</taxon>
        <taxon>Poeciliinae</taxon>
        <taxon>Xiphophorus</taxon>
    </lineage>
</organism>
<dbReference type="STRING" id="32473.ENSXCOP00000022384"/>
<evidence type="ECO:0000313" key="8">
    <source>
        <dbReference type="Proteomes" id="UP000261380"/>
    </source>
</evidence>
<evidence type="ECO:0000256" key="3">
    <source>
        <dbReference type="ARBA" id="ARBA00022448"/>
    </source>
</evidence>
<dbReference type="InterPro" id="IPR011989">
    <property type="entry name" value="ARM-like"/>
</dbReference>
<dbReference type="Ensembl" id="ENSXCOT00000022658.1">
    <property type="protein sequence ID" value="ENSXCOP00000022384.1"/>
    <property type="gene ID" value="ENSXCOG00000016717.1"/>
</dbReference>
<proteinExistence type="inferred from homology"/>
<keyword evidence="8" id="KW-1185">Reference proteome</keyword>
<dbReference type="GO" id="GO:0006886">
    <property type="term" value="P:intracellular protein transport"/>
    <property type="evidence" value="ECO:0007669"/>
    <property type="project" value="InterPro"/>
</dbReference>